<dbReference type="PANTHER" id="PTHR43479:SF11">
    <property type="entry name" value="ACREF_ENVCD OPERON REPRESSOR-RELATED"/>
    <property type="match status" value="1"/>
</dbReference>
<gene>
    <name evidence="4" type="ORF">FO441_00330</name>
</gene>
<evidence type="ECO:0000256" key="2">
    <source>
        <dbReference type="PROSITE-ProRule" id="PRU00335"/>
    </source>
</evidence>
<dbReference type="OrthoDB" id="9810250at2"/>
<dbReference type="AlphaFoldDB" id="A0A558AWY9"/>
<dbReference type="Gene3D" id="1.10.357.10">
    <property type="entry name" value="Tetracycline Repressor, domain 2"/>
    <property type="match status" value="1"/>
</dbReference>
<evidence type="ECO:0000259" key="3">
    <source>
        <dbReference type="PROSITE" id="PS50977"/>
    </source>
</evidence>
<dbReference type="InterPro" id="IPR001647">
    <property type="entry name" value="HTH_TetR"/>
</dbReference>
<dbReference type="InterPro" id="IPR039532">
    <property type="entry name" value="TetR_C_Firmicutes"/>
</dbReference>
<dbReference type="PROSITE" id="PS50977">
    <property type="entry name" value="HTH_TETR_2"/>
    <property type="match status" value="1"/>
</dbReference>
<dbReference type="GO" id="GO:0003677">
    <property type="term" value="F:DNA binding"/>
    <property type="evidence" value="ECO:0007669"/>
    <property type="project" value="UniProtKB-UniRule"/>
</dbReference>
<keyword evidence="5" id="KW-1185">Reference proteome</keyword>
<dbReference type="RefSeq" id="WP_145284140.1">
    <property type="nucleotide sequence ID" value="NZ_VMSJ01000001.1"/>
</dbReference>
<evidence type="ECO:0000256" key="1">
    <source>
        <dbReference type="ARBA" id="ARBA00023125"/>
    </source>
</evidence>
<sequence>MANLSRKEVTRNNLLEAFWSLYVEKPIERITVRDITDLAGYNRGTFYTYFSDVYEVLEIQKSALMPTEDMIIDPLKEIQNNDGVIEESINGVSEYIKNHGERIAILLGPGGDPKFTHELKARVRGIIMDFVRGIDIREIKEYEYLIEYHISGMINMYQLWVENESNITEDELSILYERISHDGLLNITSGMLNDRKTGS</sequence>
<dbReference type="Pfam" id="PF00440">
    <property type="entry name" value="TetR_N"/>
    <property type="match status" value="1"/>
</dbReference>
<dbReference type="Proteomes" id="UP000315103">
    <property type="component" value="Unassembled WGS sequence"/>
</dbReference>
<feature type="domain" description="HTH tetR-type" evidence="3">
    <location>
        <begin position="8"/>
        <end position="68"/>
    </location>
</feature>
<evidence type="ECO:0000313" key="4">
    <source>
        <dbReference type="EMBL" id="TVT28761.1"/>
    </source>
</evidence>
<dbReference type="Pfam" id="PF14278">
    <property type="entry name" value="TetR_C_8"/>
    <property type="match status" value="1"/>
</dbReference>
<dbReference type="SUPFAM" id="SSF46689">
    <property type="entry name" value="Homeodomain-like"/>
    <property type="match status" value="1"/>
</dbReference>
<keyword evidence="1 2" id="KW-0238">DNA-binding</keyword>
<feature type="DNA-binding region" description="H-T-H motif" evidence="2">
    <location>
        <begin position="31"/>
        <end position="50"/>
    </location>
</feature>
<comment type="caution">
    <text evidence="4">The sequence shown here is derived from an EMBL/GenBank/DDBJ whole genome shotgun (WGS) entry which is preliminary data.</text>
</comment>
<organism evidence="4 5">
    <name type="scientific">Salinicoccus cyprini</name>
    <dbReference type="NCBI Taxonomy" id="2493691"/>
    <lineage>
        <taxon>Bacteria</taxon>
        <taxon>Bacillati</taxon>
        <taxon>Bacillota</taxon>
        <taxon>Bacilli</taxon>
        <taxon>Bacillales</taxon>
        <taxon>Staphylococcaceae</taxon>
        <taxon>Salinicoccus</taxon>
    </lineage>
</organism>
<dbReference type="PANTHER" id="PTHR43479">
    <property type="entry name" value="ACREF/ENVCD OPERON REPRESSOR-RELATED"/>
    <property type="match status" value="1"/>
</dbReference>
<evidence type="ECO:0000313" key="5">
    <source>
        <dbReference type="Proteomes" id="UP000315103"/>
    </source>
</evidence>
<dbReference type="InterPro" id="IPR009057">
    <property type="entry name" value="Homeodomain-like_sf"/>
</dbReference>
<protein>
    <submittedName>
        <fullName evidence="4">TetR/AcrR family transcriptional regulator</fullName>
    </submittedName>
</protein>
<name>A0A558AWY9_9STAP</name>
<reference evidence="4 5" key="1">
    <citation type="submission" date="2019-07" db="EMBL/GenBank/DDBJ databases">
        <title>Salinicoccus cyprini sp. nov., isolated from gastro-intestinal tract of mirror carp, Cyprinus carpio var. specularis, collected from Gobind Sagar Reservoir, Himachal Pradesh, India.</title>
        <authorList>
            <person name="Talwar C."/>
            <person name="Singh A.K."/>
            <person name="Lal R."/>
            <person name="Negi R.K."/>
        </authorList>
    </citation>
    <scope>NUCLEOTIDE SEQUENCE [LARGE SCALE GENOMIC DNA]</scope>
    <source>
        <strain evidence="4 5">CT19</strain>
    </source>
</reference>
<dbReference type="EMBL" id="VMSJ01000001">
    <property type="protein sequence ID" value="TVT28761.1"/>
    <property type="molecule type" value="Genomic_DNA"/>
</dbReference>
<dbReference type="InterPro" id="IPR050624">
    <property type="entry name" value="HTH-type_Tx_Regulator"/>
</dbReference>
<accession>A0A558AWY9</accession>
<proteinExistence type="predicted"/>